<dbReference type="Proteomes" id="UP000011744">
    <property type="component" value="Unassembled WGS sequence"/>
</dbReference>
<dbReference type="RefSeq" id="WP_008620471.1">
    <property type="nucleotide sequence ID" value="NZ_AONQ01000066.1"/>
</dbReference>
<name>M3A6I6_9PROT</name>
<dbReference type="OrthoDB" id="7358318at2"/>
<dbReference type="STRING" id="1244869.H261_18422"/>
<keyword evidence="3" id="KW-1185">Reference proteome</keyword>
<dbReference type="AlphaFoldDB" id="M3A6I6"/>
<evidence type="ECO:0000256" key="1">
    <source>
        <dbReference type="SAM" id="MobiDB-lite"/>
    </source>
</evidence>
<dbReference type="PATRIC" id="fig|1244869.3.peg.3681"/>
<organism evidence="2 3">
    <name type="scientific">Paramagnetospirillum caucaseum</name>
    <dbReference type="NCBI Taxonomy" id="1244869"/>
    <lineage>
        <taxon>Bacteria</taxon>
        <taxon>Pseudomonadati</taxon>
        <taxon>Pseudomonadota</taxon>
        <taxon>Alphaproteobacteria</taxon>
        <taxon>Rhodospirillales</taxon>
        <taxon>Magnetospirillaceae</taxon>
        <taxon>Paramagnetospirillum</taxon>
    </lineage>
</organism>
<comment type="caution">
    <text evidence="2">The sequence shown here is derived from an EMBL/GenBank/DDBJ whole genome shotgun (WGS) entry which is preliminary data.</text>
</comment>
<accession>M3A6I6</accession>
<proteinExistence type="predicted"/>
<evidence type="ECO:0000313" key="2">
    <source>
        <dbReference type="EMBL" id="EME68418.1"/>
    </source>
</evidence>
<reference evidence="2 3" key="1">
    <citation type="journal article" date="2014" name="Genome Announc.">
        <title>Draft Genome Sequence of Magnetospirillum sp. Strain SO-1, a Freshwater Magnetotactic Bacterium Isolated from the Ol'khovka River, Russia.</title>
        <authorList>
            <person name="Grouzdev D.S."/>
            <person name="Dziuba M.V."/>
            <person name="Sukhacheva M.S."/>
            <person name="Mardanov A.V."/>
            <person name="Beletskiy A.V."/>
            <person name="Kuznetsov B.B."/>
            <person name="Skryabin K.G."/>
        </authorList>
    </citation>
    <scope>NUCLEOTIDE SEQUENCE [LARGE SCALE GENOMIC DNA]</scope>
    <source>
        <strain evidence="2 3">SO-1</strain>
    </source>
</reference>
<protein>
    <submittedName>
        <fullName evidence="2">Uncharacterized protein</fullName>
    </submittedName>
</protein>
<gene>
    <name evidence="2" type="ORF">H261_18422</name>
</gene>
<evidence type="ECO:0000313" key="3">
    <source>
        <dbReference type="Proteomes" id="UP000011744"/>
    </source>
</evidence>
<sequence>MGRAAEHVELTEEQQLLLDKMSALIDGQTDGLVLMAAAQDMVGGLLRRDCDSQLREQTLGEISRFFLGIIKAPNLSDQYKMGRLKAFARATVKILLDRRPQLAAEAPPAPPPGLARRAADHAPPVR</sequence>
<feature type="region of interest" description="Disordered" evidence="1">
    <location>
        <begin position="102"/>
        <end position="126"/>
    </location>
</feature>
<dbReference type="EMBL" id="AONQ01000066">
    <property type="protein sequence ID" value="EME68418.1"/>
    <property type="molecule type" value="Genomic_DNA"/>
</dbReference>